<evidence type="ECO:0008006" key="2">
    <source>
        <dbReference type="Google" id="ProtNLM"/>
    </source>
</evidence>
<dbReference type="InterPro" id="IPR029063">
    <property type="entry name" value="SAM-dependent_MTases_sf"/>
</dbReference>
<comment type="caution">
    <text evidence="1">The sequence shown here is derived from an EMBL/GenBank/DDBJ whole genome shotgun (WGS) entry which is preliminary data.</text>
</comment>
<proteinExistence type="predicted"/>
<protein>
    <recommendedName>
        <fullName evidence="2">Methyltransferase type 11 domain-containing protein</fullName>
    </recommendedName>
</protein>
<name>A0A645IGU0_9ZZZZ</name>
<dbReference type="AlphaFoldDB" id="A0A645IGU0"/>
<dbReference type="SUPFAM" id="SSF53335">
    <property type="entry name" value="S-adenosyl-L-methionine-dependent methyltransferases"/>
    <property type="match status" value="1"/>
</dbReference>
<organism evidence="1">
    <name type="scientific">bioreactor metagenome</name>
    <dbReference type="NCBI Taxonomy" id="1076179"/>
    <lineage>
        <taxon>unclassified sequences</taxon>
        <taxon>metagenomes</taxon>
        <taxon>ecological metagenomes</taxon>
    </lineage>
</organism>
<dbReference type="EMBL" id="VSSQ01109089">
    <property type="protein sequence ID" value="MPN47524.1"/>
    <property type="molecule type" value="Genomic_DNA"/>
</dbReference>
<reference evidence="1" key="1">
    <citation type="submission" date="2019-08" db="EMBL/GenBank/DDBJ databases">
        <authorList>
            <person name="Kucharzyk K."/>
            <person name="Murdoch R.W."/>
            <person name="Higgins S."/>
            <person name="Loffler F."/>
        </authorList>
    </citation>
    <scope>NUCLEOTIDE SEQUENCE</scope>
</reference>
<sequence>MNAEHLEFQEGYFHNVICGFGFGYLILSEDKLQGIKKVLKTDGQAGFSIWGVQEDQKWLTKIISNYINNDNKSINNNTKNYIPKFDTVDTVTKILKDEGFKNIKVYEENNLVIYDSKEQWWMEMWTNAVRGIFEQIEALGLDKLEEFKNDVFNELENFQKEDGICFKMPVIYAYGEK</sequence>
<evidence type="ECO:0000313" key="1">
    <source>
        <dbReference type="EMBL" id="MPN47524.1"/>
    </source>
</evidence>
<dbReference type="Gene3D" id="3.40.50.150">
    <property type="entry name" value="Vaccinia Virus protein VP39"/>
    <property type="match status" value="1"/>
</dbReference>
<accession>A0A645IGU0</accession>
<gene>
    <name evidence="1" type="ORF">SDC9_195127</name>
</gene>